<proteinExistence type="inferred from homology"/>
<dbReference type="InterPro" id="IPR046373">
    <property type="entry name" value="Acyl-CoA_Oxase/DH_mid-dom_sf"/>
</dbReference>
<dbReference type="SUPFAM" id="SSF56645">
    <property type="entry name" value="Acyl-CoA dehydrogenase NM domain-like"/>
    <property type="match status" value="1"/>
</dbReference>
<evidence type="ECO:0000259" key="7">
    <source>
        <dbReference type="Pfam" id="PF00441"/>
    </source>
</evidence>
<dbReference type="GO" id="GO:0003995">
    <property type="term" value="F:acyl-CoA dehydrogenase activity"/>
    <property type="evidence" value="ECO:0007669"/>
    <property type="project" value="InterPro"/>
</dbReference>
<evidence type="ECO:0000313" key="11">
    <source>
        <dbReference type="Proteomes" id="UP000305906"/>
    </source>
</evidence>
<accession>A0A5R9FIG9</accession>
<keyword evidence="4 6" id="KW-0274">FAD</keyword>
<dbReference type="InterPro" id="IPR036250">
    <property type="entry name" value="AcylCo_DH-like_C"/>
</dbReference>
<comment type="cofactor">
    <cofactor evidence="1 6">
        <name>FAD</name>
        <dbReference type="ChEBI" id="CHEBI:57692"/>
    </cofactor>
</comment>
<dbReference type="Gene3D" id="2.40.110.10">
    <property type="entry name" value="Butyryl-CoA Dehydrogenase, subunit A, domain 2"/>
    <property type="match status" value="1"/>
</dbReference>
<dbReference type="PANTHER" id="PTHR43884">
    <property type="entry name" value="ACYL-COA DEHYDROGENASE"/>
    <property type="match status" value="1"/>
</dbReference>
<evidence type="ECO:0000256" key="3">
    <source>
        <dbReference type="ARBA" id="ARBA00022630"/>
    </source>
</evidence>
<dbReference type="InterPro" id="IPR009075">
    <property type="entry name" value="AcylCo_DH/oxidase_C"/>
</dbReference>
<dbReference type="InterPro" id="IPR009100">
    <property type="entry name" value="AcylCoA_DH/oxidase_NM_dom_sf"/>
</dbReference>
<name>A0A5R9FIG9_9ACTN</name>
<evidence type="ECO:0000313" key="10">
    <source>
        <dbReference type="EMBL" id="TLS43021.1"/>
    </source>
</evidence>
<feature type="domain" description="Acyl-CoA dehydrogenase/oxidase N-terminal" evidence="9">
    <location>
        <begin position="9"/>
        <end position="109"/>
    </location>
</feature>
<evidence type="ECO:0000259" key="8">
    <source>
        <dbReference type="Pfam" id="PF02770"/>
    </source>
</evidence>
<dbReference type="AlphaFoldDB" id="A0A5R9FIG9"/>
<sequence>MPAFSLDPAHTAWCTELRALAADRLRPLAEKGEPGHVNRPLVAELGQLGLLKRLFTSGALELCLMRESLAYACTEAETALALQGLGAHPVHAHGTAAQRDRWLPRVTEGTAVAAFALSEPGAGSDAAALALRAVTDAPVGAEPDGTHRWRLTGEKCWISNAPEADFYTVFARTTPDAGARGVTAFLVSADRPGVTGTPLDMLSPHPIGALVFDAVPVSADDVLGEPDRGFRVAMNTLNLFRPSVGAFAVGMAQAALDATLRHTAGREAFGGTLSDLQTVAHQVAEMALRAEAARLMVYAAAAAYDEGAPDVPKRAAMAKLLATETAQYVVDMAVQLHGARALRRGHLLEHLYREVRAPRIYEGASEVQRAVIAKELYREERRAEGGAEGEHA</sequence>
<dbReference type="InterPro" id="IPR013786">
    <property type="entry name" value="AcylCoA_DH/ox_N"/>
</dbReference>
<dbReference type="Pfam" id="PF02770">
    <property type="entry name" value="Acyl-CoA_dh_M"/>
    <property type="match status" value="1"/>
</dbReference>
<dbReference type="SUPFAM" id="SSF47203">
    <property type="entry name" value="Acyl-CoA dehydrogenase C-terminal domain-like"/>
    <property type="match status" value="1"/>
</dbReference>
<evidence type="ECO:0000256" key="1">
    <source>
        <dbReference type="ARBA" id="ARBA00001974"/>
    </source>
</evidence>
<keyword evidence="5 6" id="KW-0560">Oxidoreductase</keyword>
<feature type="domain" description="Acyl-CoA oxidase/dehydrogenase middle" evidence="8">
    <location>
        <begin position="114"/>
        <end position="215"/>
    </location>
</feature>
<evidence type="ECO:0000259" key="9">
    <source>
        <dbReference type="Pfam" id="PF02771"/>
    </source>
</evidence>
<reference evidence="10 11" key="1">
    <citation type="submission" date="2019-05" db="EMBL/GenBank/DDBJ databases">
        <title>Streptomyces sp. NEAU-C151, a novel actinomycete isolated from soil.</title>
        <authorList>
            <person name="Han L."/>
            <person name="Jiang H."/>
        </authorList>
    </citation>
    <scope>NUCLEOTIDE SEQUENCE [LARGE SCALE GENOMIC DNA]</scope>
    <source>
        <strain evidence="10 11">NEAU-C151</strain>
    </source>
</reference>
<evidence type="ECO:0000256" key="4">
    <source>
        <dbReference type="ARBA" id="ARBA00022827"/>
    </source>
</evidence>
<organism evidence="10 11">
    <name type="scientific">Streptomyces montanus</name>
    <dbReference type="NCBI Taxonomy" id="2580423"/>
    <lineage>
        <taxon>Bacteria</taxon>
        <taxon>Bacillati</taxon>
        <taxon>Actinomycetota</taxon>
        <taxon>Actinomycetes</taxon>
        <taxon>Kitasatosporales</taxon>
        <taxon>Streptomycetaceae</taxon>
        <taxon>Streptomyces</taxon>
    </lineage>
</organism>
<dbReference type="FunFam" id="1.20.140.10:FF:000001">
    <property type="entry name" value="Acyl-CoA dehydrogenase"/>
    <property type="match status" value="1"/>
</dbReference>
<dbReference type="Pfam" id="PF00441">
    <property type="entry name" value="Acyl-CoA_dh_1"/>
    <property type="match status" value="1"/>
</dbReference>
<dbReference type="InterPro" id="IPR006089">
    <property type="entry name" value="Acyl-CoA_DH_CS"/>
</dbReference>
<dbReference type="InterPro" id="IPR006091">
    <property type="entry name" value="Acyl-CoA_Oxase/DH_mid-dom"/>
</dbReference>
<evidence type="ECO:0000256" key="5">
    <source>
        <dbReference type="ARBA" id="ARBA00023002"/>
    </source>
</evidence>
<dbReference type="EMBL" id="VBZC01000034">
    <property type="protein sequence ID" value="TLS43021.1"/>
    <property type="molecule type" value="Genomic_DNA"/>
</dbReference>
<dbReference type="InterPro" id="IPR037069">
    <property type="entry name" value="AcylCoA_DH/ox_N_sf"/>
</dbReference>
<keyword evidence="3 6" id="KW-0285">Flavoprotein</keyword>
<dbReference type="Proteomes" id="UP000305906">
    <property type="component" value="Unassembled WGS sequence"/>
</dbReference>
<gene>
    <name evidence="10" type="ORF">FE633_28100</name>
</gene>
<dbReference type="Pfam" id="PF02771">
    <property type="entry name" value="Acyl-CoA_dh_N"/>
    <property type="match status" value="1"/>
</dbReference>
<dbReference type="GO" id="GO:0050660">
    <property type="term" value="F:flavin adenine dinucleotide binding"/>
    <property type="evidence" value="ECO:0007669"/>
    <property type="project" value="InterPro"/>
</dbReference>
<dbReference type="RefSeq" id="WP_138047975.1">
    <property type="nucleotide sequence ID" value="NZ_VBZC01000034.1"/>
</dbReference>
<dbReference type="Gene3D" id="1.20.140.10">
    <property type="entry name" value="Butyryl-CoA Dehydrogenase, subunit A, domain 3"/>
    <property type="match status" value="1"/>
</dbReference>
<dbReference type="PANTHER" id="PTHR43884:SF22">
    <property type="entry name" value="BLR3437 PROTEIN"/>
    <property type="match status" value="1"/>
</dbReference>
<keyword evidence="11" id="KW-1185">Reference proteome</keyword>
<comment type="similarity">
    <text evidence="2 6">Belongs to the acyl-CoA dehydrogenase family.</text>
</comment>
<comment type="caution">
    <text evidence="10">The sequence shown here is derived from an EMBL/GenBank/DDBJ whole genome shotgun (WGS) entry which is preliminary data.</text>
</comment>
<dbReference type="Gene3D" id="1.10.540.10">
    <property type="entry name" value="Acyl-CoA dehydrogenase/oxidase, N-terminal domain"/>
    <property type="match status" value="1"/>
</dbReference>
<feature type="domain" description="Acyl-CoA dehydrogenase/oxidase C-terminal" evidence="7">
    <location>
        <begin position="227"/>
        <end position="376"/>
    </location>
</feature>
<evidence type="ECO:0000256" key="6">
    <source>
        <dbReference type="RuleBase" id="RU362125"/>
    </source>
</evidence>
<protein>
    <submittedName>
        <fullName evidence="10">Acyl-CoA dehydrogenase</fullName>
    </submittedName>
</protein>
<dbReference type="PROSITE" id="PS00072">
    <property type="entry name" value="ACYL_COA_DH_1"/>
    <property type="match status" value="1"/>
</dbReference>
<evidence type="ECO:0000256" key="2">
    <source>
        <dbReference type="ARBA" id="ARBA00009347"/>
    </source>
</evidence>